<dbReference type="Proteomes" id="UP000373449">
    <property type="component" value="Unassembled WGS sequence"/>
</dbReference>
<dbReference type="GO" id="GO:0008233">
    <property type="term" value="F:peptidase activity"/>
    <property type="evidence" value="ECO:0007669"/>
    <property type="project" value="UniProtKB-KW"/>
</dbReference>
<feature type="domain" description="Clp ATPase C-terminal" evidence="4">
    <location>
        <begin position="82"/>
        <end position="177"/>
    </location>
</feature>
<protein>
    <submittedName>
        <fullName evidence="5">ATP-dependent Clp protease ATP-binding subunit ClpX</fullName>
    </submittedName>
</protein>
<dbReference type="PANTHER" id="PTHR48102:SF7">
    <property type="entry name" value="ATP-DEPENDENT CLP PROTEASE ATP-BINDING SUBUNIT CLPX-LIKE, MITOCHONDRIAL"/>
    <property type="match status" value="1"/>
</dbReference>
<evidence type="ECO:0000259" key="4">
    <source>
        <dbReference type="SMART" id="SM01086"/>
    </source>
</evidence>
<evidence type="ECO:0000313" key="6">
    <source>
        <dbReference type="Proteomes" id="UP000373449"/>
    </source>
</evidence>
<evidence type="ECO:0000256" key="1">
    <source>
        <dbReference type="ARBA" id="ARBA00022741"/>
    </source>
</evidence>
<dbReference type="EMBL" id="CAADJA010000002">
    <property type="protein sequence ID" value="VFS52214.1"/>
    <property type="molecule type" value="Genomic_DNA"/>
</dbReference>
<dbReference type="Pfam" id="PF10431">
    <property type="entry name" value="ClpB_D2-small"/>
    <property type="match status" value="1"/>
</dbReference>
<gene>
    <name evidence="5" type="primary">clpX_1</name>
    <name evidence="5" type="ORF">NCTC12282_05721</name>
</gene>
<dbReference type="GO" id="GO:0005524">
    <property type="term" value="F:ATP binding"/>
    <property type="evidence" value="ECO:0007669"/>
    <property type="project" value="UniProtKB-KW"/>
</dbReference>
<dbReference type="InterPro" id="IPR019489">
    <property type="entry name" value="Clp_ATPase_C"/>
</dbReference>
<name>A0A484ZUZ5_9GAMM</name>
<keyword evidence="3 5" id="KW-0067">ATP-binding</keyword>
<dbReference type="InterPro" id="IPR003959">
    <property type="entry name" value="ATPase_AAA_core"/>
</dbReference>
<dbReference type="SUPFAM" id="SSF52540">
    <property type="entry name" value="P-loop containing nucleoside triphosphate hydrolases"/>
    <property type="match status" value="1"/>
</dbReference>
<dbReference type="GO" id="GO:0009376">
    <property type="term" value="C:HslUV protease complex"/>
    <property type="evidence" value="ECO:0007669"/>
    <property type="project" value="TreeGrafter"/>
</dbReference>
<keyword evidence="5" id="KW-0378">Hydrolase</keyword>
<keyword evidence="2" id="KW-0862">Zinc</keyword>
<dbReference type="InterPro" id="IPR050052">
    <property type="entry name" value="ATP-dep_Clp_protease_ClpX"/>
</dbReference>
<evidence type="ECO:0000256" key="3">
    <source>
        <dbReference type="ARBA" id="ARBA00022840"/>
    </source>
</evidence>
<sequence>MQVDTSKILFICGGAFAGLDKVIAQRVETGTGIGFGATVKKSSDKATEGELFRQVEPEDLIKFGLIPEFIGRLPVVATLGELDEQALIQILNEPKNALTKQYQALFNLENVELEFRDEALVAIAKKAMSRKTGARGLRSIVEAALLNTMYEIPSMENVEKVVIDASVIESNSEPLLIYGKPEAQASGE</sequence>
<dbReference type="InterPro" id="IPR027417">
    <property type="entry name" value="P-loop_NTPase"/>
</dbReference>
<evidence type="ECO:0000256" key="2">
    <source>
        <dbReference type="ARBA" id="ARBA00022833"/>
    </source>
</evidence>
<dbReference type="SMART" id="SM01086">
    <property type="entry name" value="ClpB_D2-small"/>
    <property type="match status" value="1"/>
</dbReference>
<dbReference type="PANTHER" id="PTHR48102">
    <property type="entry name" value="ATP-DEPENDENT CLP PROTEASE ATP-BINDING SUBUNIT CLPX-LIKE, MITOCHONDRIAL-RELATED"/>
    <property type="match status" value="1"/>
</dbReference>
<dbReference type="AlphaFoldDB" id="A0A484ZUZ5"/>
<dbReference type="GO" id="GO:0051301">
    <property type="term" value="P:cell division"/>
    <property type="evidence" value="ECO:0007669"/>
    <property type="project" value="TreeGrafter"/>
</dbReference>
<dbReference type="Gene3D" id="3.40.50.300">
    <property type="entry name" value="P-loop containing nucleotide triphosphate hydrolases"/>
    <property type="match status" value="1"/>
</dbReference>
<accession>A0A484ZUZ5</accession>
<dbReference type="FunFam" id="1.10.8.60:FF:000002">
    <property type="entry name" value="ATP-dependent Clp protease ATP-binding subunit ClpX"/>
    <property type="match status" value="1"/>
</dbReference>
<keyword evidence="1" id="KW-0547">Nucleotide-binding</keyword>
<proteinExistence type="predicted"/>
<dbReference type="Pfam" id="PF07724">
    <property type="entry name" value="AAA_2"/>
    <property type="match status" value="1"/>
</dbReference>
<organism evidence="5 6">
    <name type="scientific">Budvicia aquatica</name>
    <dbReference type="NCBI Taxonomy" id="82979"/>
    <lineage>
        <taxon>Bacteria</taxon>
        <taxon>Pseudomonadati</taxon>
        <taxon>Pseudomonadota</taxon>
        <taxon>Gammaproteobacteria</taxon>
        <taxon>Enterobacterales</taxon>
        <taxon>Budviciaceae</taxon>
        <taxon>Budvicia</taxon>
    </lineage>
</organism>
<reference evidence="5 6" key="1">
    <citation type="submission" date="2019-03" db="EMBL/GenBank/DDBJ databases">
        <authorList>
            <consortium name="Pathogen Informatics"/>
        </authorList>
    </citation>
    <scope>NUCLEOTIDE SEQUENCE [LARGE SCALE GENOMIC DNA]</scope>
    <source>
        <strain evidence="5 6">NCTC12282</strain>
    </source>
</reference>
<dbReference type="GO" id="GO:0051603">
    <property type="term" value="P:proteolysis involved in protein catabolic process"/>
    <property type="evidence" value="ECO:0007669"/>
    <property type="project" value="TreeGrafter"/>
</dbReference>
<evidence type="ECO:0000313" key="5">
    <source>
        <dbReference type="EMBL" id="VFS52214.1"/>
    </source>
</evidence>
<dbReference type="Gene3D" id="1.10.8.60">
    <property type="match status" value="1"/>
</dbReference>
<dbReference type="GO" id="GO:0016887">
    <property type="term" value="F:ATP hydrolysis activity"/>
    <property type="evidence" value="ECO:0007669"/>
    <property type="project" value="InterPro"/>
</dbReference>
<keyword evidence="5" id="KW-0645">Protease</keyword>